<evidence type="ECO:0008006" key="3">
    <source>
        <dbReference type="Google" id="ProtNLM"/>
    </source>
</evidence>
<dbReference type="AlphaFoldDB" id="A0A174KT19"/>
<dbReference type="Gene3D" id="3.20.20.80">
    <property type="entry name" value="Glycosidases"/>
    <property type="match status" value="1"/>
</dbReference>
<dbReference type="InterPro" id="IPR032719">
    <property type="entry name" value="WbsX"/>
</dbReference>
<reference evidence="1 2" key="1">
    <citation type="submission" date="2015-09" db="EMBL/GenBank/DDBJ databases">
        <authorList>
            <consortium name="Pathogen Informatics"/>
        </authorList>
    </citation>
    <scope>NUCLEOTIDE SEQUENCE [LARGE SCALE GENOMIC DNA]</scope>
    <source>
        <strain evidence="1 2">2789STDY5834899</strain>
    </source>
</reference>
<gene>
    <name evidence="1" type="ORF">ERS852511_01174</name>
</gene>
<accession>A0A174KT19</accession>
<dbReference type="PANTHER" id="PTHR41244">
    <property type="entry name" value="RHAMNAN SYNTHESIS F"/>
    <property type="match status" value="1"/>
</dbReference>
<dbReference type="PANTHER" id="PTHR41244:SF1">
    <property type="entry name" value="GLYCOSYLTRANSFERASE"/>
    <property type="match status" value="1"/>
</dbReference>
<dbReference type="EMBL" id="CZAP01000003">
    <property type="protein sequence ID" value="CUP12319.1"/>
    <property type="molecule type" value="Genomic_DNA"/>
</dbReference>
<dbReference type="Proteomes" id="UP000095576">
    <property type="component" value="Unassembled WGS sequence"/>
</dbReference>
<dbReference type="Pfam" id="PF14307">
    <property type="entry name" value="Glyco_tran_WbsX"/>
    <property type="match status" value="1"/>
</dbReference>
<evidence type="ECO:0000313" key="2">
    <source>
        <dbReference type="Proteomes" id="UP000095576"/>
    </source>
</evidence>
<dbReference type="CDD" id="cd11579">
    <property type="entry name" value="Glyco_tran_WbsX"/>
    <property type="match status" value="1"/>
</dbReference>
<organism evidence="1 2">
    <name type="scientific">Bacteroides thetaiotaomicron</name>
    <dbReference type="NCBI Taxonomy" id="818"/>
    <lineage>
        <taxon>Bacteria</taxon>
        <taxon>Pseudomonadati</taxon>
        <taxon>Bacteroidota</taxon>
        <taxon>Bacteroidia</taxon>
        <taxon>Bacteroidales</taxon>
        <taxon>Bacteroidaceae</taxon>
        <taxon>Bacteroides</taxon>
    </lineage>
</organism>
<sequence>MDRRTFLKSASMKGTAIVTASAVGTEMLHAAESIGVSDVASGKQNAPKAKRLPEDLQELVKDSSLLRKPDNLTVACYTFPNYHASALHDKIYGPGWTEYNLVRSARPWFQGHAQPRGPLLGEMDESKPGTWEKYNELCKQSGIDVLIWDWYWYNNEPCLHEALENGFLRASNRNDVKFACMWTNHPWYVLYPTLLPNGYKAYPPSFAPADGSLKECWQSLSYIISRYCHLENYWRIDDKPVVCIWDPNRLEKNIGVDGVKQLFAELTEFARKLGHKGLHFHSSGFYSPNSKEVGYNTAGSYNPFTWVADNYQPKNIELPDYGVAAADVAFKLWPKHHDDFAIPYLPSLSPGWDSTPRYIPPVSRPDQPNRDAWPNCVILDNENPASFKALVQSAFAYLNKHKDVPPILTIACFNEWTEGHYLLPDNRFGYGMLDALAEALGKSDNHQIHGFF</sequence>
<protein>
    <recommendedName>
        <fullName evidence="3">Glycosyltransferase WbsX</fullName>
    </recommendedName>
</protein>
<evidence type="ECO:0000313" key="1">
    <source>
        <dbReference type="EMBL" id="CUP12319.1"/>
    </source>
</evidence>
<dbReference type="RefSeq" id="WP_055229193.1">
    <property type="nucleotide sequence ID" value="NZ_CP083682.1"/>
</dbReference>
<proteinExistence type="predicted"/>
<name>A0A174KT19_BACT4</name>